<evidence type="ECO:0000313" key="4">
    <source>
        <dbReference type="Proteomes" id="UP000576393"/>
    </source>
</evidence>
<evidence type="ECO:0000313" key="3">
    <source>
        <dbReference type="EMBL" id="NYF41712.1"/>
    </source>
</evidence>
<name>A0A852UWH0_9ACTN</name>
<keyword evidence="2" id="KW-0812">Transmembrane</keyword>
<evidence type="ECO:0000256" key="2">
    <source>
        <dbReference type="SAM" id="Phobius"/>
    </source>
</evidence>
<organism evidence="3 4">
    <name type="scientific">Streptosporangium sandarakinum</name>
    <dbReference type="NCBI Taxonomy" id="1260955"/>
    <lineage>
        <taxon>Bacteria</taxon>
        <taxon>Bacillati</taxon>
        <taxon>Actinomycetota</taxon>
        <taxon>Actinomycetes</taxon>
        <taxon>Streptosporangiales</taxon>
        <taxon>Streptosporangiaceae</taxon>
        <taxon>Streptosporangium</taxon>
    </lineage>
</organism>
<feature type="region of interest" description="Disordered" evidence="1">
    <location>
        <begin position="87"/>
        <end position="110"/>
    </location>
</feature>
<keyword evidence="4" id="KW-1185">Reference proteome</keyword>
<keyword evidence="2" id="KW-1133">Transmembrane helix</keyword>
<dbReference type="EMBL" id="JACCCO010000002">
    <property type="protein sequence ID" value="NYF41712.1"/>
    <property type="molecule type" value="Genomic_DNA"/>
</dbReference>
<feature type="transmembrane region" description="Helical" evidence="2">
    <location>
        <begin position="6"/>
        <end position="27"/>
    </location>
</feature>
<keyword evidence="2" id="KW-0472">Membrane</keyword>
<evidence type="ECO:0008006" key="5">
    <source>
        <dbReference type="Google" id="ProtNLM"/>
    </source>
</evidence>
<reference evidence="3 4" key="1">
    <citation type="submission" date="2020-07" db="EMBL/GenBank/DDBJ databases">
        <title>Sequencing the genomes of 1000 actinobacteria strains.</title>
        <authorList>
            <person name="Klenk H.-P."/>
        </authorList>
    </citation>
    <scope>NUCLEOTIDE SEQUENCE [LARGE SCALE GENOMIC DNA]</scope>
    <source>
        <strain evidence="3 4">DSM 45763</strain>
    </source>
</reference>
<dbReference type="InterPro" id="IPR014719">
    <property type="entry name" value="Ribosomal_bL12_C/ClpS-like"/>
</dbReference>
<protein>
    <recommendedName>
        <fullName evidence="5">Ribosomal protein L7/L12 C-terminal domain-containing protein</fullName>
    </recommendedName>
</protein>
<dbReference type="RefSeq" id="WP_179823691.1">
    <property type="nucleotide sequence ID" value="NZ_JACCCO010000002.1"/>
</dbReference>
<dbReference type="Proteomes" id="UP000576393">
    <property type="component" value="Unassembled WGS sequence"/>
</dbReference>
<feature type="compositionally biased region" description="Pro residues" evidence="1">
    <location>
        <begin position="98"/>
        <end position="109"/>
    </location>
</feature>
<gene>
    <name evidence="3" type="ORF">HDA43_003913</name>
</gene>
<sequence>MANLGPTELIILVALLAVPAAFLIGVIRRANRGSVTSAPRPRLDPAELHRQATSLITAGKTIQAVKLVREQTGLGLADAKRYTDDLAAGRPPYRAPLHPGPAAPGPVAAPQPAADLATRVRHLKAAGRAEQAVFLVRGETGMDEADAERFVDSLD</sequence>
<accession>A0A852UWH0</accession>
<dbReference type="Gene3D" id="3.30.1390.10">
    <property type="match status" value="1"/>
</dbReference>
<comment type="caution">
    <text evidence="3">The sequence shown here is derived from an EMBL/GenBank/DDBJ whole genome shotgun (WGS) entry which is preliminary data.</text>
</comment>
<dbReference type="AlphaFoldDB" id="A0A852UWH0"/>
<evidence type="ECO:0000256" key="1">
    <source>
        <dbReference type="SAM" id="MobiDB-lite"/>
    </source>
</evidence>
<proteinExistence type="predicted"/>